<proteinExistence type="predicted"/>
<accession>A0ABU6RP50</accession>
<comment type="caution">
    <text evidence="1">The sequence shown here is derived from an EMBL/GenBank/DDBJ whole genome shotgun (WGS) entry which is preliminary data.</text>
</comment>
<name>A0ABU6RP50_9FABA</name>
<evidence type="ECO:0000313" key="2">
    <source>
        <dbReference type="Proteomes" id="UP001341840"/>
    </source>
</evidence>
<keyword evidence="2" id="KW-1185">Reference proteome</keyword>
<reference evidence="1 2" key="1">
    <citation type="journal article" date="2023" name="Plants (Basel)">
        <title>Bridging the Gap: Combining Genomics and Transcriptomics Approaches to Understand Stylosanthes scabra, an Orphan Legume from the Brazilian Caatinga.</title>
        <authorList>
            <person name="Ferreira-Neto J.R.C."/>
            <person name="da Silva M.D."/>
            <person name="Binneck E."/>
            <person name="de Melo N.F."/>
            <person name="da Silva R.H."/>
            <person name="de Melo A.L.T.M."/>
            <person name="Pandolfi V."/>
            <person name="Bustamante F.O."/>
            <person name="Brasileiro-Vidal A.C."/>
            <person name="Benko-Iseppon A.M."/>
        </authorList>
    </citation>
    <scope>NUCLEOTIDE SEQUENCE [LARGE SCALE GENOMIC DNA]</scope>
    <source>
        <tissue evidence="1">Leaves</tissue>
    </source>
</reference>
<feature type="non-terminal residue" evidence="1">
    <location>
        <position position="1"/>
    </location>
</feature>
<evidence type="ECO:0000313" key="1">
    <source>
        <dbReference type="EMBL" id="MED6125675.1"/>
    </source>
</evidence>
<protein>
    <submittedName>
        <fullName evidence="1">Uncharacterized protein</fullName>
    </submittedName>
</protein>
<organism evidence="1 2">
    <name type="scientific">Stylosanthes scabra</name>
    <dbReference type="NCBI Taxonomy" id="79078"/>
    <lineage>
        <taxon>Eukaryota</taxon>
        <taxon>Viridiplantae</taxon>
        <taxon>Streptophyta</taxon>
        <taxon>Embryophyta</taxon>
        <taxon>Tracheophyta</taxon>
        <taxon>Spermatophyta</taxon>
        <taxon>Magnoliopsida</taxon>
        <taxon>eudicotyledons</taxon>
        <taxon>Gunneridae</taxon>
        <taxon>Pentapetalae</taxon>
        <taxon>rosids</taxon>
        <taxon>fabids</taxon>
        <taxon>Fabales</taxon>
        <taxon>Fabaceae</taxon>
        <taxon>Papilionoideae</taxon>
        <taxon>50 kb inversion clade</taxon>
        <taxon>dalbergioids sensu lato</taxon>
        <taxon>Dalbergieae</taxon>
        <taxon>Pterocarpus clade</taxon>
        <taxon>Stylosanthes</taxon>
    </lineage>
</organism>
<dbReference type="Proteomes" id="UP001341840">
    <property type="component" value="Unassembled WGS sequence"/>
</dbReference>
<sequence>PVTGGLRLAEGLCGRVQPPHADAERRIVLRDAAPRIHEYGLRIFERQLQRSVVYLQKSKPSILLGGSLRILKASLMETKTATSLTKKRWRKGIHSKDDIHPLRSQNSIQIPAQTDSNNDFIGNDNQQEPGAVPVNGRTIFENACSLTVNYMLHYRGSGTVLIVVVQVCVANAQIDRQL</sequence>
<gene>
    <name evidence="1" type="ORF">PIB30_070876</name>
</gene>
<dbReference type="EMBL" id="JASCZI010031015">
    <property type="protein sequence ID" value="MED6125675.1"/>
    <property type="molecule type" value="Genomic_DNA"/>
</dbReference>